<dbReference type="AlphaFoldDB" id="A0A812YDB5"/>
<dbReference type="PANTHER" id="PTHR33510:SF5">
    <property type="entry name" value="PROTEIN TIC 20-II, CHLOROPLASTIC"/>
    <property type="match status" value="1"/>
</dbReference>
<evidence type="ECO:0000313" key="8">
    <source>
        <dbReference type="Proteomes" id="UP000649617"/>
    </source>
</evidence>
<dbReference type="GO" id="GO:0031969">
    <property type="term" value="C:chloroplast membrane"/>
    <property type="evidence" value="ECO:0007669"/>
    <property type="project" value="UniProtKB-SubCell"/>
</dbReference>
<keyword evidence="4 6" id="KW-1133">Transmembrane helix</keyword>
<feature type="transmembrane region" description="Helical" evidence="6">
    <location>
        <begin position="238"/>
        <end position="259"/>
    </location>
</feature>
<feature type="transmembrane region" description="Helical" evidence="6">
    <location>
        <begin position="208"/>
        <end position="226"/>
    </location>
</feature>
<sequence>MRQATALAQRKARAVRLLGSEDVPGIGLPELMARLQETEGIALTGEQALAMAEAVGFTEEPYFFRFDDLNSEAFDKKLLSIQAEAQAKAMEAKRAEEAKARAAQAQAQAAASASSAASSANATQEVVNDDRSLGPRITSCLAYILPLTEAFKLMFPLIQIFPPLGIIFGPITLATLLLNYVPFVPLLLFVLFIVLAQSKDNVPRLLRFNLEQAVLVDMALTIPSFILSTMQLSGAGEAVLVGGALVFALVFGISVYAAACNLDGKDPDGVPFISNITKNVVDRQTFFDESNDDQK</sequence>
<comment type="similarity">
    <text evidence="2">Belongs to the Tic20 family.</text>
</comment>
<comment type="caution">
    <text evidence="7">The sequence shown here is derived from an EMBL/GenBank/DDBJ whole genome shotgun (WGS) entry which is preliminary data.</text>
</comment>
<dbReference type="OrthoDB" id="414558at2759"/>
<comment type="subcellular location">
    <subcellularLocation>
        <location evidence="1">Plastid</location>
        <location evidence="1">Chloroplast membrane</location>
        <topology evidence="1">Multi-pass membrane protein</topology>
    </subcellularLocation>
</comment>
<reference evidence="7" key="1">
    <citation type="submission" date="2021-02" db="EMBL/GenBank/DDBJ databases">
        <authorList>
            <person name="Dougan E. K."/>
            <person name="Rhodes N."/>
            <person name="Thang M."/>
            <person name="Chan C."/>
        </authorList>
    </citation>
    <scope>NUCLEOTIDE SEQUENCE</scope>
</reference>
<evidence type="ECO:0000256" key="1">
    <source>
        <dbReference type="ARBA" id="ARBA00004508"/>
    </source>
</evidence>
<name>A0A812YDB5_SYMPI</name>
<dbReference type="Pfam" id="PF16166">
    <property type="entry name" value="TIC20"/>
    <property type="match status" value="1"/>
</dbReference>
<evidence type="ECO:0000256" key="4">
    <source>
        <dbReference type="ARBA" id="ARBA00022989"/>
    </source>
</evidence>
<dbReference type="Proteomes" id="UP000649617">
    <property type="component" value="Unassembled WGS sequence"/>
</dbReference>
<protein>
    <submittedName>
        <fullName evidence="7">TIC20-II protein</fullName>
    </submittedName>
</protein>
<dbReference type="PANTHER" id="PTHR33510">
    <property type="entry name" value="PROTEIN TIC 20-II, CHLOROPLASTIC"/>
    <property type="match status" value="1"/>
</dbReference>
<evidence type="ECO:0000256" key="3">
    <source>
        <dbReference type="ARBA" id="ARBA00022692"/>
    </source>
</evidence>
<evidence type="ECO:0000256" key="6">
    <source>
        <dbReference type="SAM" id="Phobius"/>
    </source>
</evidence>
<dbReference type="EMBL" id="CAJNIZ010047884">
    <property type="protein sequence ID" value="CAE7777665.1"/>
    <property type="molecule type" value="Genomic_DNA"/>
</dbReference>
<evidence type="ECO:0000256" key="5">
    <source>
        <dbReference type="ARBA" id="ARBA00023136"/>
    </source>
</evidence>
<organism evidence="7 8">
    <name type="scientific">Symbiodinium pilosum</name>
    <name type="common">Dinoflagellate</name>
    <dbReference type="NCBI Taxonomy" id="2952"/>
    <lineage>
        <taxon>Eukaryota</taxon>
        <taxon>Sar</taxon>
        <taxon>Alveolata</taxon>
        <taxon>Dinophyceae</taxon>
        <taxon>Suessiales</taxon>
        <taxon>Symbiodiniaceae</taxon>
        <taxon>Symbiodinium</taxon>
    </lineage>
</organism>
<gene>
    <name evidence="7" type="primary">TIC20-II</name>
    <name evidence="7" type="ORF">SPIL2461_LOCUS23054</name>
</gene>
<feature type="transmembrane region" description="Helical" evidence="6">
    <location>
        <begin position="177"/>
        <end position="196"/>
    </location>
</feature>
<keyword evidence="3 6" id="KW-0812">Transmembrane</keyword>
<proteinExistence type="inferred from homology"/>
<accession>A0A812YDB5</accession>
<evidence type="ECO:0000313" key="7">
    <source>
        <dbReference type="EMBL" id="CAE7777665.1"/>
    </source>
</evidence>
<keyword evidence="5 6" id="KW-0472">Membrane</keyword>
<dbReference type="InterPro" id="IPR005691">
    <property type="entry name" value="Tic20"/>
</dbReference>
<keyword evidence="8" id="KW-1185">Reference proteome</keyword>
<evidence type="ECO:0000256" key="2">
    <source>
        <dbReference type="ARBA" id="ARBA00009596"/>
    </source>
</evidence>